<proteinExistence type="inferred from homology"/>
<dbReference type="Proteomes" id="UP000030377">
    <property type="component" value="Unassembled WGS sequence"/>
</dbReference>
<dbReference type="RefSeq" id="WP_028159963.1">
    <property type="nucleotide sequence ID" value="NZ_JANUDC010000001.1"/>
</dbReference>
<comment type="subcellular location">
    <subcellularLocation>
        <location evidence="1">Membrane</location>
        <topology evidence="1">Multi-pass membrane protein</topology>
    </subcellularLocation>
</comment>
<evidence type="ECO:0000259" key="11">
    <source>
        <dbReference type="PROSITE" id="PS51371"/>
    </source>
</evidence>
<reference evidence="13 14" key="1">
    <citation type="submission" date="2014-09" db="EMBL/GenBank/DDBJ databases">
        <title>Draft genome of Bradyrhizobium japonicum Is-34.</title>
        <authorList>
            <person name="Tsurumaru H."/>
            <person name="Yamakawa T."/>
            <person name="Hashimoto S."/>
            <person name="Okizaki K."/>
            <person name="Kanesaki Y."/>
            <person name="Yoshikawa H."/>
            <person name="Yajima S."/>
        </authorList>
    </citation>
    <scope>NUCLEOTIDE SEQUENCE [LARGE SCALE GENOMIC DNA]</scope>
    <source>
        <strain evidence="13 14">Is-34</strain>
    </source>
</reference>
<dbReference type="GO" id="GO:0050660">
    <property type="term" value="F:flavin adenine dinucleotide binding"/>
    <property type="evidence" value="ECO:0007669"/>
    <property type="project" value="InterPro"/>
</dbReference>
<dbReference type="STRING" id="375.BKD09_RS00455"/>
<keyword evidence="7 9" id="KW-0472">Membrane</keyword>
<gene>
    <name evidence="13" type="ORF">MA20_40300</name>
</gene>
<organism evidence="13 14">
    <name type="scientific">Bradyrhizobium japonicum</name>
    <dbReference type="NCBI Taxonomy" id="375"/>
    <lineage>
        <taxon>Bacteria</taxon>
        <taxon>Pseudomonadati</taxon>
        <taxon>Pseudomonadota</taxon>
        <taxon>Alphaproteobacteria</taxon>
        <taxon>Hyphomicrobiales</taxon>
        <taxon>Nitrobacteraceae</taxon>
        <taxon>Bradyrhizobium</taxon>
    </lineage>
</organism>
<dbReference type="FunFam" id="3.10.580.10:FF:000002">
    <property type="entry name" value="Magnesium/cobalt efflux protein CorC"/>
    <property type="match status" value="1"/>
</dbReference>
<keyword evidence="3 9" id="KW-0812">Transmembrane</keyword>
<dbReference type="PANTHER" id="PTHR22777">
    <property type="entry name" value="HEMOLYSIN-RELATED"/>
    <property type="match status" value="1"/>
</dbReference>
<dbReference type="CDD" id="cd04590">
    <property type="entry name" value="CBS_pair_CorC_HlyC_assoc"/>
    <property type="match status" value="1"/>
</dbReference>
<keyword evidence="13" id="KW-0238">DNA-binding</keyword>
<keyword evidence="6 8" id="KW-0129">CBS domain</keyword>
<dbReference type="PANTHER" id="PTHR22777:SF17">
    <property type="entry name" value="UPF0053 PROTEIN SLL0260"/>
    <property type="match status" value="1"/>
</dbReference>
<feature type="domain" description="CNNM transmembrane" evidence="12">
    <location>
        <begin position="1"/>
        <end position="199"/>
    </location>
</feature>
<evidence type="ECO:0000256" key="9">
    <source>
        <dbReference type="PROSITE-ProRule" id="PRU01193"/>
    </source>
</evidence>
<evidence type="ECO:0000313" key="14">
    <source>
        <dbReference type="Proteomes" id="UP000030377"/>
    </source>
</evidence>
<dbReference type="InterPro" id="IPR005170">
    <property type="entry name" value="Transptr-assoc_dom"/>
</dbReference>
<evidence type="ECO:0000256" key="10">
    <source>
        <dbReference type="SAM" id="Phobius"/>
    </source>
</evidence>
<evidence type="ECO:0000313" key="13">
    <source>
        <dbReference type="EMBL" id="KGT74324.1"/>
    </source>
</evidence>
<dbReference type="SUPFAM" id="SSF54631">
    <property type="entry name" value="CBS-domain pair"/>
    <property type="match status" value="1"/>
</dbReference>
<dbReference type="PROSITE" id="PS51371">
    <property type="entry name" value="CBS"/>
    <property type="match status" value="2"/>
</dbReference>
<evidence type="ECO:0000256" key="8">
    <source>
        <dbReference type="PROSITE-ProRule" id="PRU00703"/>
    </source>
</evidence>
<dbReference type="Pfam" id="PF03471">
    <property type="entry name" value="CorC_HlyC"/>
    <property type="match status" value="1"/>
</dbReference>
<accession>A0A0A3XM28</accession>
<dbReference type="SMART" id="SM01091">
    <property type="entry name" value="CorC_HlyC"/>
    <property type="match status" value="1"/>
</dbReference>
<sequence length="431" mass="45781">MLSVELIIVVVLIVINGLLSMSELAVVSSRPARLSLLAAKGVRGAERALTLAADPGKFLSTVQIGITLVGVLSGAFSGATLGQRLTQWLVELGMSSGIADIVGVGIVVTLITYATLIVGELVPKQVALRDPESIAVKVAPAMHVLARISLPLVFLLDLSGKLILTLLGRGGKAEEKVSEDEIHHLVNEAENAGVLESGEKEMIAGVMRLGDRPVGAIMTPRTEVNEIDLNDAPEAIQAIIAKSPHSRFPVSDGDRDKPIGVLQAKDLLVAYMNERTPDLRALVREAPGIPASADARDVLAILKAAPVHVGLVYDEYGAFEGIVTTADILESIVGAFHSEEGPPEPAYVRRDDGSLLVSGWMPVDEFGELLGVELPPHRYNTVAGLVLQQFSVLPNVGDAFDFAGWHIEVVDLDGRRIDKILAGRLSEVETG</sequence>
<dbReference type="FunFam" id="3.30.465.10:FF:000023">
    <property type="entry name" value="Magnesium and cobalt transporter"/>
    <property type="match status" value="1"/>
</dbReference>
<name>A0A0A3XM28_BRAJP</name>
<feature type="domain" description="CBS" evidence="11">
    <location>
        <begin position="282"/>
        <end position="339"/>
    </location>
</feature>
<comment type="similarity">
    <text evidence="2">Belongs to the UPF0053 family. Hemolysin C subfamily.</text>
</comment>
<evidence type="ECO:0000256" key="3">
    <source>
        <dbReference type="ARBA" id="ARBA00022692"/>
    </source>
</evidence>
<keyword evidence="4" id="KW-0677">Repeat</keyword>
<evidence type="ECO:0000256" key="2">
    <source>
        <dbReference type="ARBA" id="ARBA00006446"/>
    </source>
</evidence>
<dbReference type="PROSITE" id="PS51846">
    <property type="entry name" value="CNNM"/>
    <property type="match status" value="1"/>
</dbReference>
<dbReference type="GO" id="GO:0005886">
    <property type="term" value="C:plasma membrane"/>
    <property type="evidence" value="ECO:0007669"/>
    <property type="project" value="TreeGrafter"/>
</dbReference>
<feature type="domain" description="CBS" evidence="11">
    <location>
        <begin position="218"/>
        <end position="279"/>
    </location>
</feature>
<evidence type="ECO:0000256" key="1">
    <source>
        <dbReference type="ARBA" id="ARBA00004141"/>
    </source>
</evidence>
<dbReference type="Gene3D" id="3.30.465.10">
    <property type="match status" value="1"/>
</dbReference>
<dbReference type="InterPro" id="IPR002550">
    <property type="entry name" value="CNNM"/>
</dbReference>
<dbReference type="InterPro" id="IPR016169">
    <property type="entry name" value="FAD-bd_PCMH_sub2"/>
</dbReference>
<evidence type="ECO:0000256" key="5">
    <source>
        <dbReference type="ARBA" id="ARBA00022989"/>
    </source>
</evidence>
<evidence type="ECO:0000259" key="12">
    <source>
        <dbReference type="PROSITE" id="PS51846"/>
    </source>
</evidence>
<dbReference type="Gene3D" id="3.10.580.10">
    <property type="entry name" value="CBS-domain"/>
    <property type="match status" value="1"/>
</dbReference>
<feature type="transmembrane region" description="Helical" evidence="10">
    <location>
        <begin position="6"/>
        <end position="27"/>
    </location>
</feature>
<dbReference type="InterPro" id="IPR000644">
    <property type="entry name" value="CBS_dom"/>
</dbReference>
<feature type="transmembrane region" description="Helical" evidence="10">
    <location>
        <begin position="58"/>
        <end position="81"/>
    </location>
</feature>
<dbReference type="InterPro" id="IPR036318">
    <property type="entry name" value="FAD-bd_PCMH-like_sf"/>
</dbReference>
<keyword evidence="5 9" id="KW-1133">Transmembrane helix</keyword>
<feature type="transmembrane region" description="Helical" evidence="10">
    <location>
        <begin position="101"/>
        <end position="122"/>
    </location>
</feature>
<dbReference type="GO" id="GO:0003677">
    <property type="term" value="F:DNA binding"/>
    <property type="evidence" value="ECO:0007669"/>
    <property type="project" value="UniProtKB-KW"/>
</dbReference>
<dbReference type="InterPro" id="IPR046342">
    <property type="entry name" value="CBS_dom_sf"/>
</dbReference>
<dbReference type="SUPFAM" id="SSF56176">
    <property type="entry name" value="FAD-binding/transporter-associated domain-like"/>
    <property type="match status" value="1"/>
</dbReference>
<protein>
    <submittedName>
        <fullName evidence="13">DNA-binding protein</fullName>
    </submittedName>
</protein>
<evidence type="ECO:0000256" key="4">
    <source>
        <dbReference type="ARBA" id="ARBA00022737"/>
    </source>
</evidence>
<dbReference type="EMBL" id="JRPN01000035">
    <property type="protein sequence ID" value="KGT74324.1"/>
    <property type="molecule type" value="Genomic_DNA"/>
</dbReference>
<evidence type="ECO:0000256" key="7">
    <source>
        <dbReference type="ARBA" id="ARBA00023136"/>
    </source>
</evidence>
<dbReference type="InterPro" id="IPR044751">
    <property type="entry name" value="Ion_transp-like_CBS"/>
</dbReference>
<dbReference type="Pfam" id="PF00571">
    <property type="entry name" value="CBS"/>
    <property type="match status" value="1"/>
</dbReference>
<dbReference type="Pfam" id="PF01595">
    <property type="entry name" value="CNNM"/>
    <property type="match status" value="1"/>
</dbReference>
<evidence type="ECO:0000256" key="6">
    <source>
        <dbReference type="ARBA" id="ARBA00023122"/>
    </source>
</evidence>
<comment type="caution">
    <text evidence="13">The sequence shown here is derived from an EMBL/GenBank/DDBJ whole genome shotgun (WGS) entry which is preliminary data.</text>
</comment>
<dbReference type="eggNOG" id="COG1253">
    <property type="taxonomic scope" value="Bacteria"/>
</dbReference>
<dbReference type="AlphaFoldDB" id="A0A0A3XM28"/>